<dbReference type="Pfam" id="PF00011">
    <property type="entry name" value="HSP20"/>
    <property type="match status" value="1"/>
</dbReference>
<dbReference type="Gene3D" id="2.60.40.790">
    <property type="match status" value="1"/>
</dbReference>
<dbReference type="InterPro" id="IPR031107">
    <property type="entry name" value="Small_HSP"/>
</dbReference>
<sequence length="152" mass="17348">MTRRDPFEEMERLFERMNREFERIGGDLEAGFGDLESGLGREISIDVAEDESTVTVTADLPGYDRDDIDVTVSDRTLTIAAERDESVEHSVDEEDALEYHRRERRRRSVSRRVRLPSDVDETAAEAAYFNGVLTVELPKTDVDADGHRIDVE</sequence>
<organism evidence="4 5">
    <name type="scientific">Halopenitus malekzadehii</name>
    <dbReference type="NCBI Taxonomy" id="1267564"/>
    <lineage>
        <taxon>Archaea</taxon>
        <taxon>Methanobacteriati</taxon>
        <taxon>Methanobacteriota</taxon>
        <taxon>Stenosarchaea group</taxon>
        <taxon>Halobacteria</taxon>
        <taxon>Halobacteriales</taxon>
        <taxon>Haloferacaceae</taxon>
        <taxon>Halopenitus</taxon>
    </lineage>
</organism>
<dbReference type="EMBL" id="FNWU01000001">
    <property type="protein sequence ID" value="SEH36655.1"/>
    <property type="molecule type" value="Genomic_DNA"/>
</dbReference>
<dbReference type="RefSeq" id="WP_092812672.1">
    <property type="nucleotide sequence ID" value="NZ_FNWU01000001.1"/>
</dbReference>
<evidence type="ECO:0000313" key="4">
    <source>
        <dbReference type="EMBL" id="SEH36655.1"/>
    </source>
</evidence>
<feature type="domain" description="SHSP" evidence="3">
    <location>
        <begin position="34"/>
        <end position="152"/>
    </location>
</feature>
<dbReference type="CDD" id="cd06464">
    <property type="entry name" value="ACD_sHsps-like"/>
    <property type="match status" value="1"/>
</dbReference>
<accession>A0A1H6HR35</accession>
<evidence type="ECO:0000313" key="5">
    <source>
        <dbReference type="Proteomes" id="UP000199215"/>
    </source>
</evidence>
<evidence type="ECO:0000259" key="3">
    <source>
        <dbReference type="PROSITE" id="PS01031"/>
    </source>
</evidence>
<dbReference type="PANTHER" id="PTHR11527">
    <property type="entry name" value="HEAT-SHOCK PROTEIN 20 FAMILY MEMBER"/>
    <property type="match status" value="1"/>
</dbReference>
<comment type="similarity">
    <text evidence="1 2">Belongs to the small heat shock protein (HSP20) family.</text>
</comment>
<proteinExistence type="inferred from homology"/>
<evidence type="ECO:0000256" key="1">
    <source>
        <dbReference type="PROSITE-ProRule" id="PRU00285"/>
    </source>
</evidence>
<dbReference type="OrthoDB" id="198277at2157"/>
<dbReference type="AlphaFoldDB" id="A0A1H6HR35"/>
<dbReference type="SUPFAM" id="SSF49764">
    <property type="entry name" value="HSP20-like chaperones"/>
    <property type="match status" value="1"/>
</dbReference>
<keyword evidence="5" id="KW-1185">Reference proteome</keyword>
<dbReference type="InterPro" id="IPR002068">
    <property type="entry name" value="A-crystallin/Hsp20_dom"/>
</dbReference>
<keyword evidence="4" id="KW-0346">Stress response</keyword>
<dbReference type="PROSITE" id="PS01031">
    <property type="entry name" value="SHSP"/>
    <property type="match status" value="1"/>
</dbReference>
<reference evidence="4 5" key="1">
    <citation type="submission" date="2016-10" db="EMBL/GenBank/DDBJ databases">
        <authorList>
            <person name="de Groot N.N."/>
        </authorList>
    </citation>
    <scope>NUCLEOTIDE SEQUENCE [LARGE SCALE GENOMIC DNA]</scope>
    <source>
        <strain evidence="4 5">IBRC-M10418</strain>
    </source>
</reference>
<protein>
    <submittedName>
        <fullName evidence="4">Heat shock protein Hsp20</fullName>
    </submittedName>
</protein>
<dbReference type="Proteomes" id="UP000199215">
    <property type="component" value="Unassembled WGS sequence"/>
</dbReference>
<dbReference type="STRING" id="1267564.SAMN05192561_10145"/>
<evidence type="ECO:0000256" key="2">
    <source>
        <dbReference type="RuleBase" id="RU003616"/>
    </source>
</evidence>
<gene>
    <name evidence="4" type="ORF">SAMN05192561_10145</name>
</gene>
<name>A0A1H6HR35_9EURY</name>
<dbReference type="InterPro" id="IPR008978">
    <property type="entry name" value="HSP20-like_chaperone"/>
</dbReference>